<keyword evidence="2" id="KW-1003">Cell membrane</keyword>
<accession>A0A418YAA6</accession>
<evidence type="ECO:0000256" key="5">
    <source>
        <dbReference type="ARBA" id="ARBA00022989"/>
    </source>
</evidence>
<dbReference type="GO" id="GO:0015744">
    <property type="term" value="P:succinate transport"/>
    <property type="evidence" value="ECO:0007669"/>
    <property type="project" value="TreeGrafter"/>
</dbReference>
<keyword evidence="3" id="KW-0997">Cell inner membrane</keyword>
<feature type="transmembrane region" description="Helical" evidence="8">
    <location>
        <begin position="130"/>
        <end position="149"/>
    </location>
</feature>
<comment type="subcellular location">
    <subcellularLocation>
        <location evidence="1">Cell membrane</location>
        <topology evidence="1">Multi-pass membrane protein</topology>
    </subcellularLocation>
</comment>
<dbReference type="Pfam" id="PF12821">
    <property type="entry name" value="ThrE_2"/>
    <property type="match status" value="1"/>
</dbReference>
<dbReference type="GO" id="GO:0005886">
    <property type="term" value="C:plasma membrane"/>
    <property type="evidence" value="ECO:0007669"/>
    <property type="project" value="UniProtKB-SubCell"/>
</dbReference>
<keyword evidence="4 8" id="KW-0812">Transmembrane</keyword>
<keyword evidence="6 8" id="KW-0472">Membrane</keyword>
<evidence type="ECO:0000256" key="6">
    <source>
        <dbReference type="ARBA" id="ARBA00023136"/>
    </source>
</evidence>
<name>A0A418YAA6_9GAMM</name>
<evidence type="ECO:0000313" key="11">
    <source>
        <dbReference type="Proteomes" id="UP000283255"/>
    </source>
</evidence>
<dbReference type="PANTHER" id="PTHR34390">
    <property type="entry name" value="UPF0442 PROTEIN YJJB-RELATED"/>
    <property type="match status" value="1"/>
</dbReference>
<dbReference type="InterPro" id="IPR024528">
    <property type="entry name" value="ThrE_2"/>
</dbReference>
<feature type="transmembrane region" description="Helical" evidence="8">
    <location>
        <begin position="88"/>
        <end position="110"/>
    </location>
</feature>
<evidence type="ECO:0000256" key="8">
    <source>
        <dbReference type="SAM" id="Phobius"/>
    </source>
</evidence>
<sequence length="155" mass="17017">MMEILQLVLMDMFWSAIPAVGFAMVFNVPKDMLKYCALAGALAHGFRTLLMQQQVPIEWASLAAATLVGFIGLYWSRKHLIPRPVFSVAAVIPMIPGSYAFTTMIAVVALNEQGFSPELLQVFIENGLKTLFILAALSFGLAIPSVLIYRGRPIV</sequence>
<reference evidence="10 11" key="1">
    <citation type="submission" date="2018-09" db="EMBL/GenBank/DDBJ databases">
        <authorList>
            <person name="Wang F."/>
        </authorList>
    </citation>
    <scope>NUCLEOTIDE SEQUENCE [LARGE SCALE GENOMIC DNA]</scope>
    <source>
        <strain evidence="10 11">PLHSC7-2</strain>
    </source>
</reference>
<dbReference type="RefSeq" id="WP_119912247.1">
    <property type="nucleotide sequence ID" value="NZ_QZCH01000035.1"/>
</dbReference>
<dbReference type="OrthoDB" id="9810047at2"/>
<feature type="transmembrane region" description="Helical" evidence="8">
    <location>
        <begin position="7"/>
        <end position="26"/>
    </location>
</feature>
<evidence type="ECO:0000256" key="2">
    <source>
        <dbReference type="ARBA" id="ARBA00022475"/>
    </source>
</evidence>
<reference evidence="10 11" key="2">
    <citation type="submission" date="2019-01" db="EMBL/GenBank/DDBJ databases">
        <title>Motilimonas pumilus sp. nov., isolated from the gut of sea cucumber (Apostichopus japonicus).</title>
        <authorList>
            <person name="Wang F.-Q."/>
            <person name="Ren L.-H."/>
            <person name="Lin Y.-W."/>
            <person name="Sun G.-H."/>
            <person name="Du Z.-J."/>
            <person name="Zhao J.-X."/>
            <person name="Liu X.-J."/>
            <person name="Liu L.-J."/>
        </authorList>
    </citation>
    <scope>NUCLEOTIDE SEQUENCE [LARGE SCALE GENOMIC DNA]</scope>
    <source>
        <strain evidence="10 11">PLHSC7-2</strain>
    </source>
</reference>
<dbReference type="EMBL" id="QZCH01000035">
    <property type="protein sequence ID" value="RJG39469.1"/>
    <property type="molecule type" value="Genomic_DNA"/>
</dbReference>
<protein>
    <submittedName>
        <fullName evidence="10">Threonine/serine exporter</fullName>
    </submittedName>
</protein>
<dbReference type="InterPro" id="IPR050539">
    <property type="entry name" value="ThrE_Dicarb/AminoAcid_Exp"/>
</dbReference>
<comment type="caution">
    <text evidence="10">The sequence shown here is derived from an EMBL/GenBank/DDBJ whole genome shotgun (WGS) entry which is preliminary data.</text>
</comment>
<feature type="transmembrane region" description="Helical" evidence="8">
    <location>
        <begin position="59"/>
        <end position="76"/>
    </location>
</feature>
<dbReference type="AlphaFoldDB" id="A0A418YAA6"/>
<proteinExistence type="inferred from homology"/>
<evidence type="ECO:0000256" key="4">
    <source>
        <dbReference type="ARBA" id="ARBA00022692"/>
    </source>
</evidence>
<feature type="domain" description="Threonine/Serine exporter ThrE" evidence="9">
    <location>
        <begin position="11"/>
        <end position="146"/>
    </location>
</feature>
<evidence type="ECO:0000256" key="3">
    <source>
        <dbReference type="ARBA" id="ARBA00022519"/>
    </source>
</evidence>
<evidence type="ECO:0000256" key="7">
    <source>
        <dbReference type="ARBA" id="ARBA00034125"/>
    </source>
</evidence>
<keyword evidence="5 8" id="KW-1133">Transmembrane helix</keyword>
<gene>
    <name evidence="10" type="ORF">D1Z90_18315</name>
</gene>
<evidence type="ECO:0000256" key="1">
    <source>
        <dbReference type="ARBA" id="ARBA00004651"/>
    </source>
</evidence>
<dbReference type="PANTHER" id="PTHR34390:SF1">
    <property type="entry name" value="SUCCINATE TRANSPORTER SUBUNIT YJJB-RELATED"/>
    <property type="match status" value="1"/>
</dbReference>
<evidence type="ECO:0000313" key="10">
    <source>
        <dbReference type="EMBL" id="RJG39469.1"/>
    </source>
</evidence>
<dbReference type="Proteomes" id="UP000283255">
    <property type="component" value="Unassembled WGS sequence"/>
</dbReference>
<keyword evidence="11" id="KW-1185">Reference proteome</keyword>
<comment type="similarity">
    <text evidence="7">Belongs to the ThrE exporter (TC 2.A.79) family.</text>
</comment>
<organism evidence="10 11">
    <name type="scientific">Motilimonas pumila</name>
    <dbReference type="NCBI Taxonomy" id="2303987"/>
    <lineage>
        <taxon>Bacteria</taxon>
        <taxon>Pseudomonadati</taxon>
        <taxon>Pseudomonadota</taxon>
        <taxon>Gammaproteobacteria</taxon>
        <taxon>Alteromonadales</taxon>
        <taxon>Alteromonadales genera incertae sedis</taxon>
        <taxon>Motilimonas</taxon>
    </lineage>
</organism>
<evidence type="ECO:0000259" key="9">
    <source>
        <dbReference type="Pfam" id="PF12821"/>
    </source>
</evidence>